<reference evidence="2" key="1">
    <citation type="submission" date="2018-02" db="EMBL/GenBank/DDBJ databases">
        <title>Genome sequence of Desulfocucumis palustris strain NAW-5.</title>
        <authorList>
            <person name="Watanabe M."/>
            <person name="Kojima H."/>
            <person name="Fukui M."/>
        </authorList>
    </citation>
    <scope>NUCLEOTIDE SEQUENCE [LARGE SCALE GENOMIC DNA]</scope>
    <source>
        <strain evidence="2">NAW-5</strain>
    </source>
</reference>
<dbReference type="EMBL" id="BFAV01000018">
    <property type="protein sequence ID" value="GBF32097.1"/>
    <property type="molecule type" value="Genomic_DNA"/>
</dbReference>
<protein>
    <submittedName>
        <fullName evidence="1">Uncharacterized protein</fullName>
    </submittedName>
</protein>
<dbReference type="Proteomes" id="UP000239549">
    <property type="component" value="Unassembled WGS sequence"/>
</dbReference>
<comment type="caution">
    <text evidence="1">The sequence shown here is derived from an EMBL/GenBank/DDBJ whole genome shotgun (WGS) entry which is preliminary data.</text>
</comment>
<evidence type="ECO:0000313" key="1">
    <source>
        <dbReference type="EMBL" id="GBF32097.1"/>
    </source>
</evidence>
<name>A0A2L2X7D4_9FIRM</name>
<keyword evidence="2" id="KW-1185">Reference proteome</keyword>
<evidence type="ECO:0000313" key="2">
    <source>
        <dbReference type="Proteomes" id="UP000239549"/>
    </source>
</evidence>
<sequence length="69" mass="7859">MASNNLKDISSYISEFELKHITTGDILIEALEKGFITEDDGNIIWASMLAKRRKLGVLSFPEYINLKKK</sequence>
<organism evidence="1 2">
    <name type="scientific">Desulfocucumis palustris</name>
    <dbReference type="NCBI Taxonomy" id="1898651"/>
    <lineage>
        <taxon>Bacteria</taxon>
        <taxon>Bacillati</taxon>
        <taxon>Bacillota</taxon>
        <taxon>Clostridia</taxon>
        <taxon>Eubacteriales</taxon>
        <taxon>Desulfocucumaceae</taxon>
        <taxon>Desulfocucumis</taxon>
    </lineage>
</organism>
<dbReference type="AlphaFoldDB" id="A0A2L2X7D4"/>
<accession>A0A2L2X7D4</accession>
<gene>
    <name evidence="1" type="ORF">DCCM_0288</name>
</gene>
<proteinExistence type="predicted"/>